<sequence length="200" mass="22418">MSAPATRRTQAERRADTMGKLIDATIDAIAEVGYHRTSLGQICERAGISRGGLFRHFDSRLDVVVAAAEEVGRRHVERFQELRATGGVTRAADAISFARSEIRDRINTVWFELLVAARTDPDLRTRLAPVAEAMLEEVEELGQRFTDDYGVPPELAQLIITSLIHMFDGEAIFRATYPRPALEEARMAQVERLLEAARRK</sequence>
<name>A0A848KCY8_9NOCA</name>
<keyword evidence="2" id="KW-0805">Transcription regulation</keyword>
<organism evidence="7 8">
    <name type="scientific">Antrihabitans stalactiti</name>
    <dbReference type="NCBI Taxonomy" id="2584121"/>
    <lineage>
        <taxon>Bacteria</taxon>
        <taxon>Bacillati</taxon>
        <taxon>Actinomycetota</taxon>
        <taxon>Actinomycetes</taxon>
        <taxon>Mycobacteriales</taxon>
        <taxon>Nocardiaceae</taxon>
        <taxon>Antrihabitans</taxon>
    </lineage>
</organism>
<dbReference type="Pfam" id="PF13977">
    <property type="entry name" value="TetR_C_6"/>
    <property type="match status" value="1"/>
</dbReference>
<dbReference type="Pfam" id="PF00440">
    <property type="entry name" value="TetR_N"/>
    <property type="match status" value="1"/>
</dbReference>
<keyword evidence="4" id="KW-0804">Transcription</keyword>
<dbReference type="SUPFAM" id="SSF46689">
    <property type="entry name" value="Homeodomain-like"/>
    <property type="match status" value="1"/>
</dbReference>
<dbReference type="InterPro" id="IPR039538">
    <property type="entry name" value="BetI_C"/>
</dbReference>
<accession>A0A848KCY8</accession>
<comment type="caution">
    <text evidence="7">The sequence shown here is derived from an EMBL/GenBank/DDBJ whole genome shotgun (WGS) entry which is preliminary data.</text>
</comment>
<feature type="DNA-binding region" description="H-T-H motif" evidence="5">
    <location>
        <begin position="38"/>
        <end position="57"/>
    </location>
</feature>
<keyword evidence="1" id="KW-0678">Repressor</keyword>
<dbReference type="PRINTS" id="PR00455">
    <property type="entry name" value="HTHTETR"/>
</dbReference>
<evidence type="ECO:0000256" key="3">
    <source>
        <dbReference type="ARBA" id="ARBA00023125"/>
    </source>
</evidence>
<dbReference type="InterPro" id="IPR050109">
    <property type="entry name" value="HTH-type_TetR-like_transc_reg"/>
</dbReference>
<proteinExistence type="predicted"/>
<evidence type="ECO:0000256" key="5">
    <source>
        <dbReference type="PROSITE-ProRule" id="PRU00335"/>
    </source>
</evidence>
<keyword evidence="3 5" id="KW-0238">DNA-binding</keyword>
<dbReference type="GO" id="GO:0000976">
    <property type="term" value="F:transcription cis-regulatory region binding"/>
    <property type="evidence" value="ECO:0007669"/>
    <property type="project" value="TreeGrafter"/>
</dbReference>
<feature type="domain" description="HTH tetR-type" evidence="6">
    <location>
        <begin position="15"/>
        <end position="75"/>
    </location>
</feature>
<evidence type="ECO:0000256" key="1">
    <source>
        <dbReference type="ARBA" id="ARBA00022491"/>
    </source>
</evidence>
<dbReference type="PANTHER" id="PTHR30055:SF234">
    <property type="entry name" value="HTH-TYPE TRANSCRIPTIONAL REGULATOR BETI"/>
    <property type="match status" value="1"/>
</dbReference>
<dbReference type="Proteomes" id="UP000535543">
    <property type="component" value="Unassembled WGS sequence"/>
</dbReference>
<dbReference type="EMBL" id="VCQU01000002">
    <property type="protein sequence ID" value="NMN95034.1"/>
    <property type="molecule type" value="Genomic_DNA"/>
</dbReference>
<reference evidence="7 8" key="2">
    <citation type="submission" date="2020-06" db="EMBL/GenBank/DDBJ databases">
        <title>Antribacter stalactiti gen. nov., sp. nov., a new member of the family Nacardiaceae isolated from a cave.</title>
        <authorList>
            <person name="Kim I.S."/>
        </authorList>
    </citation>
    <scope>NUCLEOTIDE SEQUENCE [LARGE SCALE GENOMIC DNA]</scope>
    <source>
        <strain evidence="7 8">YC2-7</strain>
    </source>
</reference>
<evidence type="ECO:0000259" key="6">
    <source>
        <dbReference type="PROSITE" id="PS50977"/>
    </source>
</evidence>
<dbReference type="InterPro" id="IPR001647">
    <property type="entry name" value="HTH_TetR"/>
</dbReference>
<evidence type="ECO:0000313" key="7">
    <source>
        <dbReference type="EMBL" id="NMN95034.1"/>
    </source>
</evidence>
<dbReference type="PANTHER" id="PTHR30055">
    <property type="entry name" value="HTH-TYPE TRANSCRIPTIONAL REGULATOR RUTR"/>
    <property type="match status" value="1"/>
</dbReference>
<dbReference type="PROSITE" id="PS50977">
    <property type="entry name" value="HTH_TETR_2"/>
    <property type="match status" value="1"/>
</dbReference>
<dbReference type="AlphaFoldDB" id="A0A848KCY8"/>
<dbReference type="InterPro" id="IPR009057">
    <property type="entry name" value="Homeodomain-like_sf"/>
</dbReference>
<evidence type="ECO:0000256" key="2">
    <source>
        <dbReference type="ARBA" id="ARBA00023015"/>
    </source>
</evidence>
<dbReference type="Gene3D" id="1.10.357.10">
    <property type="entry name" value="Tetracycline Repressor, domain 2"/>
    <property type="match status" value="1"/>
</dbReference>
<protein>
    <submittedName>
        <fullName evidence="7">TetR/AcrR family transcriptional regulator</fullName>
    </submittedName>
</protein>
<reference evidence="7 8" key="1">
    <citation type="submission" date="2019-05" db="EMBL/GenBank/DDBJ databases">
        <authorList>
            <person name="Lee S.D."/>
        </authorList>
    </citation>
    <scope>NUCLEOTIDE SEQUENCE [LARGE SCALE GENOMIC DNA]</scope>
    <source>
        <strain evidence="7 8">YC2-7</strain>
    </source>
</reference>
<dbReference type="GO" id="GO:0003700">
    <property type="term" value="F:DNA-binding transcription factor activity"/>
    <property type="evidence" value="ECO:0007669"/>
    <property type="project" value="TreeGrafter"/>
</dbReference>
<gene>
    <name evidence="7" type="ORF">FGL95_08305</name>
</gene>
<dbReference type="RefSeq" id="WP_169585740.1">
    <property type="nucleotide sequence ID" value="NZ_VCQU01000002.1"/>
</dbReference>
<keyword evidence="8" id="KW-1185">Reference proteome</keyword>
<evidence type="ECO:0000256" key="4">
    <source>
        <dbReference type="ARBA" id="ARBA00023163"/>
    </source>
</evidence>
<evidence type="ECO:0000313" key="8">
    <source>
        <dbReference type="Proteomes" id="UP000535543"/>
    </source>
</evidence>